<keyword evidence="4" id="KW-0808">Transferase</keyword>
<feature type="domain" description="PAC" evidence="10">
    <location>
        <begin position="380"/>
        <end position="432"/>
    </location>
</feature>
<dbReference type="SMART" id="SM00387">
    <property type="entry name" value="HATPase_c"/>
    <property type="match status" value="1"/>
</dbReference>
<evidence type="ECO:0000259" key="9">
    <source>
        <dbReference type="PROSITE" id="PS50112"/>
    </source>
</evidence>
<sequence length="1241" mass="135867">MGLGEGLNDAVDNRYPFLSGGGDAALLIGAFDWSRTPVGPLDGWPQSLKTTVGFLLRSPVPIVLLWGEDGIMIYNDAYSVFAGERHPALFGSKVREGWPEVADFNDNVMKVGLAGGTLAYKDQELTLYRRRGEPEQVWMNLDYSPVLGEDGHPAGVIAIVVETTAKVKAEERLKTERERLRLMFEQAPGFVATLSGPDHVFEIANNAYLQLVDRRDILGKPIREALPEVVEQGFVDLLDRVLSTRRPYFGRGARVLLRRGHDEAPVERYLDFIYQPVFDDSGMATGVLVQGHDVTEQRAAEEALRESEARFRLAADNAPVMLWMGDQNGRCLYLNAAKRAFWGVAPEDVASFDWNDTVHPDDRQALAATVGEAMRRQVPFTAEARYRRKLGCYRLLRTQAQPRFGAGGEFLGMIGVNVDVTEERAEEIRRNALIELTDRFSQLTDPADIAFAAAETLAKAHNVSRAGYGTIDLVAETITIERDWNAPGVKTIAGVLNFREYGTYIDDLKRGETVVVADAEQDPRTKATAEALKAIKARAFINMPVTEASGLVALLYLNHAEVREWSESELDFVRDVAARTRIAVERRRVEQKLEQLANSLERQVSERTAEVNRLWRNARDLLVVTGEDGTIRSVNPAWTAVLGFPARESIGRRLGSFVWQEDAATFLAASRRAGAPDLDVRLRHLDGSVRWISWRIFAEAGLTFAYGRDVTAEREQARALAEAEDQLRQAQKMESIGQLTGGVAHDFNNLLQVISGNLQLLGKDVAGNARAEQRVANAIAGVSRGSKLANQLLAFGRRQALEPKVINIGRFVMALEDLLHRTIGEAIEIETIRSGGLWNTFVDPSQIENAILNLAINARDAMNGIGKLTIEVGNAHIDDAYVRHHPDIKTGQYVVIAVTDTGEGMSADVLGRAFEPFFSTKPAGRGSGLGLSMVYGFVKQSGGHVKIYSEPGEGTTVRIYLPRSLEEEDRLAEVDFGPVTGGTETILVAEDDDEVRATVVEMLGDLGYSVLKARDAASALSVIESGVPIDLLFTDVVMPGPLRSPDLARKARERLPNLAVLFTSGYTENSIVHEGRLDAGVDLLSKPYSREALARKIRASLSGRRPPSSQADAPANGGMVATPEAKRLAILLVEDDFLIRLNAVDLVQELGHEVVEAATAEQALPLLKERRFDVLLTDIGLPAMSGADLAIHARAEDAEIGVVFATGHDRLPAIPGERAAVLLLKPYDSREIAAALAAATA</sequence>
<evidence type="ECO:0000256" key="4">
    <source>
        <dbReference type="ARBA" id="ARBA00022679"/>
    </source>
</evidence>
<dbReference type="Pfam" id="PF00512">
    <property type="entry name" value="HisKA"/>
    <property type="match status" value="1"/>
</dbReference>
<dbReference type="EC" id="2.7.13.3" evidence="2"/>
<evidence type="ECO:0000256" key="5">
    <source>
        <dbReference type="ARBA" id="ARBA00022777"/>
    </source>
</evidence>
<dbReference type="SMART" id="SM00065">
    <property type="entry name" value="GAF"/>
    <property type="match status" value="1"/>
</dbReference>
<reference evidence="12" key="1">
    <citation type="journal article" date="2019" name="Int. J. Syst. Evol. Microbiol.">
        <title>The Global Catalogue of Microorganisms (GCM) 10K type strain sequencing project: providing services to taxonomists for standard genome sequencing and annotation.</title>
        <authorList>
            <consortium name="The Broad Institute Genomics Platform"/>
            <consortium name="The Broad Institute Genome Sequencing Center for Infectious Disease"/>
            <person name="Wu L."/>
            <person name="Ma J."/>
        </authorList>
    </citation>
    <scope>NUCLEOTIDE SEQUENCE [LARGE SCALE GENOMIC DNA]</scope>
    <source>
        <strain evidence="12">NBRC 102122</strain>
    </source>
</reference>
<dbReference type="SMART" id="SM00091">
    <property type="entry name" value="PAS"/>
    <property type="match status" value="3"/>
</dbReference>
<dbReference type="InterPro" id="IPR029016">
    <property type="entry name" value="GAF-like_dom_sf"/>
</dbReference>
<feature type="modified residue" description="4-aspartylphosphate" evidence="6">
    <location>
        <position position="1035"/>
    </location>
</feature>
<dbReference type="Gene3D" id="3.30.450.40">
    <property type="match status" value="1"/>
</dbReference>
<evidence type="ECO:0000313" key="12">
    <source>
        <dbReference type="Proteomes" id="UP001156702"/>
    </source>
</evidence>
<feature type="domain" description="Response regulatory" evidence="8">
    <location>
        <begin position="1129"/>
        <end position="1240"/>
    </location>
</feature>
<comment type="caution">
    <text evidence="11">The sequence shown here is derived from an EMBL/GenBank/DDBJ whole genome shotgun (WGS) entry which is preliminary data.</text>
</comment>
<dbReference type="SUPFAM" id="SSF47384">
    <property type="entry name" value="Homodimeric domain of signal transducing histidine kinase"/>
    <property type="match status" value="1"/>
</dbReference>
<dbReference type="CDD" id="cd18161">
    <property type="entry name" value="REC_hyHK_blue-like"/>
    <property type="match status" value="1"/>
</dbReference>
<dbReference type="Gene3D" id="3.40.50.2300">
    <property type="match status" value="2"/>
</dbReference>
<dbReference type="Proteomes" id="UP001156702">
    <property type="component" value="Unassembled WGS sequence"/>
</dbReference>
<dbReference type="CDD" id="cd16919">
    <property type="entry name" value="HATPase_CckA-like"/>
    <property type="match status" value="1"/>
</dbReference>
<evidence type="ECO:0000256" key="1">
    <source>
        <dbReference type="ARBA" id="ARBA00000085"/>
    </source>
</evidence>
<dbReference type="InterPro" id="IPR000700">
    <property type="entry name" value="PAS-assoc_C"/>
</dbReference>
<dbReference type="SUPFAM" id="SSF55785">
    <property type="entry name" value="PYP-like sensor domain (PAS domain)"/>
    <property type="match status" value="4"/>
</dbReference>
<evidence type="ECO:0000259" key="8">
    <source>
        <dbReference type="PROSITE" id="PS50110"/>
    </source>
</evidence>
<dbReference type="PROSITE" id="PS50112">
    <property type="entry name" value="PAS"/>
    <property type="match status" value="2"/>
</dbReference>
<keyword evidence="5" id="KW-0418">Kinase</keyword>
<feature type="modified residue" description="4-aspartylphosphate" evidence="6">
    <location>
        <position position="1178"/>
    </location>
</feature>
<feature type="domain" description="PAC" evidence="10">
    <location>
        <begin position="251"/>
        <end position="306"/>
    </location>
</feature>
<dbReference type="InterPro" id="IPR036097">
    <property type="entry name" value="HisK_dim/P_sf"/>
</dbReference>
<evidence type="ECO:0000259" key="7">
    <source>
        <dbReference type="PROSITE" id="PS50109"/>
    </source>
</evidence>
<dbReference type="CDD" id="cd00156">
    <property type="entry name" value="REC"/>
    <property type="match status" value="1"/>
</dbReference>
<keyword evidence="3 6" id="KW-0597">Phosphoprotein</keyword>
<dbReference type="InterPro" id="IPR003594">
    <property type="entry name" value="HATPase_dom"/>
</dbReference>
<dbReference type="InterPro" id="IPR001610">
    <property type="entry name" value="PAC"/>
</dbReference>
<feature type="domain" description="Histidine kinase" evidence="7">
    <location>
        <begin position="742"/>
        <end position="965"/>
    </location>
</feature>
<dbReference type="InterPro" id="IPR013655">
    <property type="entry name" value="PAS_fold_3"/>
</dbReference>
<dbReference type="InterPro" id="IPR000014">
    <property type="entry name" value="PAS"/>
</dbReference>
<dbReference type="InterPro" id="IPR036890">
    <property type="entry name" value="HATPase_C_sf"/>
</dbReference>
<dbReference type="SUPFAM" id="SSF55874">
    <property type="entry name" value="ATPase domain of HSP90 chaperone/DNA topoisomerase II/histidine kinase"/>
    <property type="match status" value="1"/>
</dbReference>
<dbReference type="InterPro" id="IPR005467">
    <property type="entry name" value="His_kinase_dom"/>
</dbReference>
<dbReference type="Pfam" id="PF13426">
    <property type="entry name" value="PAS_9"/>
    <property type="match status" value="1"/>
</dbReference>
<dbReference type="InterPro" id="IPR011006">
    <property type="entry name" value="CheY-like_superfamily"/>
</dbReference>
<accession>A0ABQ5ZIS4</accession>
<dbReference type="PANTHER" id="PTHR43304:SF1">
    <property type="entry name" value="PAC DOMAIN-CONTAINING PROTEIN"/>
    <property type="match status" value="1"/>
</dbReference>
<dbReference type="SUPFAM" id="SSF55781">
    <property type="entry name" value="GAF domain-like"/>
    <property type="match status" value="1"/>
</dbReference>
<dbReference type="SMART" id="SM00388">
    <property type="entry name" value="HisKA"/>
    <property type="match status" value="1"/>
</dbReference>
<dbReference type="InterPro" id="IPR003661">
    <property type="entry name" value="HisK_dim/P_dom"/>
</dbReference>
<dbReference type="PROSITE" id="PS50113">
    <property type="entry name" value="PAC"/>
    <property type="match status" value="3"/>
</dbReference>
<evidence type="ECO:0000256" key="6">
    <source>
        <dbReference type="PROSITE-ProRule" id="PRU00169"/>
    </source>
</evidence>
<keyword evidence="12" id="KW-1185">Reference proteome</keyword>
<feature type="domain" description="PAS" evidence="9">
    <location>
        <begin position="307"/>
        <end position="377"/>
    </location>
</feature>
<dbReference type="PROSITE" id="PS50109">
    <property type="entry name" value="HIS_KIN"/>
    <property type="match status" value="1"/>
</dbReference>
<evidence type="ECO:0000259" key="10">
    <source>
        <dbReference type="PROSITE" id="PS50113"/>
    </source>
</evidence>
<dbReference type="Pfam" id="PF08447">
    <property type="entry name" value="PAS_3"/>
    <property type="match status" value="1"/>
</dbReference>
<dbReference type="CDD" id="cd00082">
    <property type="entry name" value="HisKA"/>
    <property type="match status" value="1"/>
</dbReference>
<evidence type="ECO:0000256" key="3">
    <source>
        <dbReference type="ARBA" id="ARBA00022553"/>
    </source>
</evidence>
<dbReference type="InterPro" id="IPR035965">
    <property type="entry name" value="PAS-like_dom_sf"/>
</dbReference>
<evidence type="ECO:0000256" key="2">
    <source>
        <dbReference type="ARBA" id="ARBA00012438"/>
    </source>
</evidence>
<dbReference type="InterPro" id="IPR001789">
    <property type="entry name" value="Sig_transdc_resp-reg_receiver"/>
</dbReference>
<dbReference type="InterPro" id="IPR013656">
    <property type="entry name" value="PAS_4"/>
</dbReference>
<comment type="catalytic activity">
    <reaction evidence="1">
        <text>ATP + protein L-histidine = ADP + protein N-phospho-L-histidine.</text>
        <dbReference type="EC" id="2.7.13.3"/>
    </reaction>
</comment>
<dbReference type="InterPro" id="IPR004358">
    <property type="entry name" value="Sig_transdc_His_kin-like_C"/>
</dbReference>
<dbReference type="Gene3D" id="3.30.450.20">
    <property type="entry name" value="PAS domain"/>
    <property type="match status" value="4"/>
</dbReference>
<feature type="domain" description="PAC" evidence="10">
    <location>
        <begin position="121"/>
        <end position="175"/>
    </location>
</feature>
<dbReference type="Gene3D" id="1.10.287.130">
    <property type="match status" value="1"/>
</dbReference>
<feature type="domain" description="PAS" evidence="9">
    <location>
        <begin position="607"/>
        <end position="677"/>
    </location>
</feature>
<dbReference type="PRINTS" id="PR00344">
    <property type="entry name" value="BCTRLSENSOR"/>
</dbReference>
<protein>
    <recommendedName>
        <fullName evidence="2">histidine kinase</fullName>
        <ecNumber evidence="2">2.7.13.3</ecNumber>
    </recommendedName>
</protein>
<name>A0ABQ5ZIS4_9HYPH</name>
<dbReference type="Pfam" id="PF00072">
    <property type="entry name" value="Response_reg"/>
    <property type="match status" value="2"/>
</dbReference>
<dbReference type="EMBL" id="BSOP01000015">
    <property type="protein sequence ID" value="GLR50679.1"/>
    <property type="molecule type" value="Genomic_DNA"/>
</dbReference>
<organism evidence="11 12">
    <name type="scientific">Shinella yambaruensis</name>
    <dbReference type="NCBI Taxonomy" id="415996"/>
    <lineage>
        <taxon>Bacteria</taxon>
        <taxon>Pseudomonadati</taxon>
        <taxon>Pseudomonadota</taxon>
        <taxon>Alphaproteobacteria</taxon>
        <taxon>Hyphomicrobiales</taxon>
        <taxon>Rhizobiaceae</taxon>
        <taxon>Shinella</taxon>
    </lineage>
</organism>
<dbReference type="NCBIfam" id="TIGR00229">
    <property type="entry name" value="sensory_box"/>
    <property type="match status" value="2"/>
</dbReference>
<dbReference type="InterPro" id="IPR003018">
    <property type="entry name" value="GAF"/>
</dbReference>
<evidence type="ECO:0000313" key="11">
    <source>
        <dbReference type="EMBL" id="GLR50679.1"/>
    </source>
</evidence>
<dbReference type="PROSITE" id="PS50110">
    <property type="entry name" value="RESPONSE_REGULATORY"/>
    <property type="match status" value="2"/>
</dbReference>
<gene>
    <name evidence="11" type="ORF">GCM10007923_18860</name>
</gene>
<dbReference type="Pfam" id="PF02518">
    <property type="entry name" value="HATPase_c"/>
    <property type="match status" value="1"/>
</dbReference>
<proteinExistence type="predicted"/>
<dbReference type="SUPFAM" id="SSF52172">
    <property type="entry name" value="CheY-like"/>
    <property type="match status" value="2"/>
</dbReference>
<dbReference type="SMART" id="SM00086">
    <property type="entry name" value="PAC"/>
    <property type="match status" value="4"/>
</dbReference>
<dbReference type="Pfam" id="PF01590">
    <property type="entry name" value="GAF"/>
    <property type="match status" value="1"/>
</dbReference>
<dbReference type="SMART" id="SM00448">
    <property type="entry name" value="REC"/>
    <property type="match status" value="2"/>
</dbReference>
<dbReference type="CDD" id="cd00130">
    <property type="entry name" value="PAS"/>
    <property type="match status" value="2"/>
</dbReference>
<dbReference type="Gene3D" id="3.30.565.10">
    <property type="entry name" value="Histidine kinase-like ATPase, C-terminal domain"/>
    <property type="match status" value="1"/>
</dbReference>
<feature type="domain" description="Response regulatory" evidence="8">
    <location>
        <begin position="985"/>
        <end position="1101"/>
    </location>
</feature>
<dbReference type="PANTHER" id="PTHR43304">
    <property type="entry name" value="PHYTOCHROME-LIKE PROTEIN CPH1"/>
    <property type="match status" value="1"/>
</dbReference>
<dbReference type="InterPro" id="IPR052162">
    <property type="entry name" value="Sensor_kinase/Photoreceptor"/>
</dbReference>
<dbReference type="Pfam" id="PF08448">
    <property type="entry name" value="PAS_4"/>
    <property type="match status" value="2"/>
</dbReference>